<organism evidence="1 2">
    <name type="scientific">Spongiactinospora rosea</name>
    <dbReference type="NCBI Taxonomy" id="2248750"/>
    <lineage>
        <taxon>Bacteria</taxon>
        <taxon>Bacillati</taxon>
        <taxon>Actinomycetota</taxon>
        <taxon>Actinomycetes</taxon>
        <taxon>Streptosporangiales</taxon>
        <taxon>Streptosporangiaceae</taxon>
        <taxon>Spongiactinospora</taxon>
    </lineage>
</organism>
<dbReference type="RefSeq" id="WP_113981506.1">
    <property type="nucleotide sequence ID" value="NZ_QMEY01000005.1"/>
</dbReference>
<dbReference type="OrthoDB" id="5176350at2"/>
<keyword evidence="2" id="KW-1185">Reference proteome</keyword>
<reference evidence="1 2" key="1">
    <citation type="submission" date="2018-06" db="EMBL/GenBank/DDBJ databases">
        <title>Sphaerisporangium craniellae sp. nov., isolated from a marine sponge in the South China Sea.</title>
        <authorList>
            <person name="Li L."/>
        </authorList>
    </citation>
    <scope>NUCLEOTIDE SEQUENCE [LARGE SCALE GENOMIC DNA]</scope>
    <source>
        <strain evidence="1 2">LHW63015</strain>
    </source>
</reference>
<name>A0A366LZR0_9ACTN</name>
<accession>A0A366LZR0</accession>
<sequence length="60" mass="7067">MGRKGSIVTLIGDSGRRYRGTYYDDDWLRRNGIDIRGHLARLHAWLPPRIRSRERAHQPP</sequence>
<comment type="caution">
    <text evidence="1">The sequence shown here is derived from an EMBL/GenBank/DDBJ whole genome shotgun (WGS) entry which is preliminary data.</text>
</comment>
<evidence type="ECO:0000313" key="1">
    <source>
        <dbReference type="EMBL" id="RBQ19445.1"/>
    </source>
</evidence>
<proteinExistence type="predicted"/>
<protein>
    <submittedName>
        <fullName evidence="1">Uncharacterized protein</fullName>
    </submittedName>
</protein>
<dbReference type="EMBL" id="QMEY01000005">
    <property type="protein sequence ID" value="RBQ19445.1"/>
    <property type="molecule type" value="Genomic_DNA"/>
</dbReference>
<dbReference type="Proteomes" id="UP000253303">
    <property type="component" value="Unassembled WGS sequence"/>
</dbReference>
<evidence type="ECO:0000313" key="2">
    <source>
        <dbReference type="Proteomes" id="UP000253303"/>
    </source>
</evidence>
<dbReference type="AlphaFoldDB" id="A0A366LZR0"/>
<gene>
    <name evidence="1" type="ORF">DP939_16150</name>
</gene>